<evidence type="ECO:0000259" key="1">
    <source>
        <dbReference type="Pfam" id="PF12680"/>
    </source>
</evidence>
<dbReference type="RefSeq" id="WP_251491223.1">
    <property type="nucleotide sequence ID" value="NZ_CAJSLV010000057.1"/>
</dbReference>
<dbReference type="EMBL" id="CAJSLV010000057">
    <property type="protein sequence ID" value="CAG6394606.1"/>
    <property type="molecule type" value="Genomic_DNA"/>
</dbReference>
<keyword evidence="3" id="KW-1185">Reference proteome</keyword>
<comment type="caution">
    <text evidence="2">The sequence shown here is derived from an EMBL/GenBank/DDBJ whole genome shotgun (WGS) entry which is preliminary data.</text>
</comment>
<protein>
    <submittedName>
        <fullName evidence="2">SnoaL-like domain-containing protein</fullName>
    </submittedName>
</protein>
<sequence length="140" mass="15757">MSNTDLVLKMYEYFNSGQLDRIQQEIFHPDIAWRMPGHHPLSGEMKGAPQVMAFFGELFKAGIVVDNVHFGELDDGTVVEKHMGHASASGQEYLFPTSTTYSIRDGRIADVQVHTADQHSVDRFMWSVFALKAIDERLAA</sequence>
<dbReference type="Gene3D" id="3.10.450.50">
    <property type="match status" value="1"/>
</dbReference>
<feature type="domain" description="SnoaL-like" evidence="1">
    <location>
        <begin position="7"/>
        <end position="110"/>
    </location>
</feature>
<dbReference type="InterPro" id="IPR037401">
    <property type="entry name" value="SnoaL-like"/>
</dbReference>
<evidence type="ECO:0000313" key="3">
    <source>
        <dbReference type="Proteomes" id="UP001152519"/>
    </source>
</evidence>
<proteinExistence type="predicted"/>
<accession>A0A9W4GRT1</accession>
<reference evidence="2" key="1">
    <citation type="submission" date="2021-05" db="EMBL/GenBank/DDBJ databases">
        <authorList>
            <person name="Arsene-Ploetze F."/>
        </authorList>
    </citation>
    <scope>NUCLEOTIDE SEQUENCE</scope>
    <source>
        <strain evidence="2">DSM 42138</strain>
    </source>
</reference>
<name>A0A9W4GRT1_9ACTN</name>
<gene>
    <name evidence="2" type="ORF">SCOCK_280059</name>
</gene>
<dbReference type="AlphaFoldDB" id="A0A9W4GRT1"/>
<organism evidence="2 3">
    <name type="scientific">Actinacidiphila cocklensis</name>
    <dbReference type="NCBI Taxonomy" id="887465"/>
    <lineage>
        <taxon>Bacteria</taxon>
        <taxon>Bacillati</taxon>
        <taxon>Actinomycetota</taxon>
        <taxon>Actinomycetes</taxon>
        <taxon>Kitasatosporales</taxon>
        <taxon>Streptomycetaceae</taxon>
        <taxon>Actinacidiphila</taxon>
    </lineage>
</organism>
<dbReference type="InterPro" id="IPR032710">
    <property type="entry name" value="NTF2-like_dom_sf"/>
</dbReference>
<dbReference type="Proteomes" id="UP001152519">
    <property type="component" value="Unassembled WGS sequence"/>
</dbReference>
<dbReference type="SUPFAM" id="SSF54427">
    <property type="entry name" value="NTF2-like"/>
    <property type="match status" value="1"/>
</dbReference>
<dbReference type="Pfam" id="PF12680">
    <property type="entry name" value="SnoaL_2"/>
    <property type="match status" value="1"/>
</dbReference>
<evidence type="ECO:0000313" key="2">
    <source>
        <dbReference type="EMBL" id="CAG6394606.1"/>
    </source>
</evidence>